<keyword evidence="1 3" id="KW-0732">Signal</keyword>
<dbReference type="EMBL" id="SDEE01000308">
    <property type="protein sequence ID" value="RXW17861.1"/>
    <property type="molecule type" value="Genomic_DNA"/>
</dbReference>
<comment type="caution">
    <text evidence="5">The sequence shown here is derived from an EMBL/GenBank/DDBJ whole genome shotgun (WGS) entry which is preliminary data.</text>
</comment>
<keyword evidence="6" id="KW-1185">Reference proteome</keyword>
<evidence type="ECO:0000313" key="6">
    <source>
        <dbReference type="Proteomes" id="UP000290288"/>
    </source>
</evidence>
<dbReference type="InterPro" id="IPR018466">
    <property type="entry name" value="Kre9/Knh1-like_N"/>
</dbReference>
<evidence type="ECO:0000256" key="1">
    <source>
        <dbReference type="ARBA" id="ARBA00022729"/>
    </source>
</evidence>
<evidence type="ECO:0000256" key="3">
    <source>
        <dbReference type="SAM" id="SignalP"/>
    </source>
</evidence>
<dbReference type="Proteomes" id="UP000290288">
    <property type="component" value="Unassembled WGS sequence"/>
</dbReference>
<feature type="domain" description="Yeast cell wall synthesis Kre9/Knh1-like N-terminal" evidence="4">
    <location>
        <begin position="21"/>
        <end position="116"/>
    </location>
</feature>
<gene>
    <name evidence="5" type="ORF">EST38_g8001</name>
</gene>
<organism evidence="5 6">
    <name type="scientific">Candolleomyces aberdarensis</name>
    <dbReference type="NCBI Taxonomy" id="2316362"/>
    <lineage>
        <taxon>Eukaryota</taxon>
        <taxon>Fungi</taxon>
        <taxon>Dikarya</taxon>
        <taxon>Basidiomycota</taxon>
        <taxon>Agaricomycotina</taxon>
        <taxon>Agaricomycetes</taxon>
        <taxon>Agaricomycetidae</taxon>
        <taxon>Agaricales</taxon>
        <taxon>Agaricineae</taxon>
        <taxon>Psathyrellaceae</taxon>
        <taxon>Candolleomyces</taxon>
    </lineage>
</organism>
<dbReference type="Pfam" id="PF10342">
    <property type="entry name" value="Kre9_KNH"/>
    <property type="match status" value="1"/>
</dbReference>
<dbReference type="OrthoDB" id="5316007at2759"/>
<dbReference type="AlphaFoldDB" id="A0A4Q2DFS2"/>
<protein>
    <recommendedName>
        <fullName evidence="4">Yeast cell wall synthesis Kre9/Knh1-like N-terminal domain-containing protein</fullName>
    </recommendedName>
</protein>
<feature type="signal peptide" evidence="3">
    <location>
        <begin position="1"/>
        <end position="16"/>
    </location>
</feature>
<proteinExistence type="predicted"/>
<evidence type="ECO:0000259" key="4">
    <source>
        <dbReference type="Pfam" id="PF10342"/>
    </source>
</evidence>
<feature type="region of interest" description="Disordered" evidence="2">
    <location>
        <begin position="125"/>
        <end position="153"/>
    </location>
</feature>
<accession>A0A4Q2DFS2</accession>
<evidence type="ECO:0000256" key="2">
    <source>
        <dbReference type="SAM" id="MobiDB-lite"/>
    </source>
</evidence>
<name>A0A4Q2DFS2_9AGAR</name>
<feature type="chain" id="PRO_5021000132" description="Yeast cell wall synthesis Kre9/Knh1-like N-terminal domain-containing protein" evidence="3">
    <location>
        <begin position="17"/>
        <end position="177"/>
    </location>
</feature>
<evidence type="ECO:0000313" key="5">
    <source>
        <dbReference type="EMBL" id="RXW17861.1"/>
    </source>
</evidence>
<sequence length="177" mass="18139">MRFAAVVLACASTVLGYTLVSPNQSEGWTNQGPQRMTWTRVATDRANFTVVLTNPNTALMTAPQVLAALVDGSLGNTTLNPPSAGWPSPGTGYVLRMVAEPTNLDSILAQSPSFEIELSTVIPSSTRTSAGGSSQTGTLPNGAQPTDDTVNNNSGAMSMAAPVALAALAGLVPAFFA</sequence>
<reference evidence="5 6" key="1">
    <citation type="submission" date="2019-01" db="EMBL/GenBank/DDBJ databases">
        <title>Draft genome sequence of Psathyrella aberdarensis IHI B618.</title>
        <authorList>
            <person name="Buettner E."/>
            <person name="Kellner H."/>
        </authorList>
    </citation>
    <scope>NUCLEOTIDE SEQUENCE [LARGE SCALE GENOMIC DNA]</scope>
    <source>
        <strain evidence="5 6">IHI B618</strain>
    </source>
</reference>
<dbReference type="STRING" id="2316362.A0A4Q2DFS2"/>